<feature type="domain" description="CCHC-type" evidence="2">
    <location>
        <begin position="146"/>
        <end position="159"/>
    </location>
</feature>
<keyword evidence="1" id="KW-0479">Metal-binding</keyword>
<reference evidence="3 4" key="1">
    <citation type="journal article" date="2010" name="Science">
        <title>Genomic comparison of the ants Camponotus floridanus and Harpegnathos saltator.</title>
        <authorList>
            <person name="Bonasio R."/>
            <person name="Zhang G."/>
            <person name="Ye C."/>
            <person name="Mutti N.S."/>
            <person name="Fang X."/>
            <person name="Qin N."/>
            <person name="Donahue G."/>
            <person name="Yang P."/>
            <person name="Li Q."/>
            <person name="Li C."/>
            <person name="Zhang P."/>
            <person name="Huang Z."/>
            <person name="Berger S.L."/>
            <person name="Reinberg D."/>
            <person name="Wang J."/>
            <person name="Liebig J."/>
        </authorList>
    </citation>
    <scope>NUCLEOTIDE SEQUENCE [LARGE SCALE GENOMIC DNA]</scope>
    <source>
        <strain evidence="3 4">R22 G/1</strain>
    </source>
</reference>
<dbReference type="Gene3D" id="4.10.60.10">
    <property type="entry name" value="Zinc finger, CCHC-type"/>
    <property type="match status" value="1"/>
</dbReference>
<keyword evidence="1" id="KW-0863">Zinc-finger</keyword>
<evidence type="ECO:0000313" key="4">
    <source>
        <dbReference type="Proteomes" id="UP000008237"/>
    </source>
</evidence>
<keyword evidence="4" id="KW-1185">Reference proteome</keyword>
<dbReference type="Proteomes" id="UP000008237">
    <property type="component" value="Unassembled WGS sequence"/>
</dbReference>
<protein>
    <recommendedName>
        <fullName evidence="2">CCHC-type domain-containing protein</fullName>
    </recommendedName>
</protein>
<dbReference type="InterPro" id="IPR001878">
    <property type="entry name" value="Znf_CCHC"/>
</dbReference>
<proteinExistence type="predicted"/>
<name>E2BC03_HARSA</name>
<feature type="non-terminal residue" evidence="3">
    <location>
        <position position="161"/>
    </location>
</feature>
<dbReference type="Pfam" id="PF00098">
    <property type="entry name" value="zf-CCHC"/>
    <property type="match status" value="1"/>
</dbReference>
<accession>E2BC03</accession>
<dbReference type="OrthoDB" id="7615112at2759"/>
<dbReference type="GO" id="GO:0003676">
    <property type="term" value="F:nucleic acid binding"/>
    <property type="evidence" value="ECO:0007669"/>
    <property type="project" value="InterPro"/>
</dbReference>
<evidence type="ECO:0000313" key="3">
    <source>
        <dbReference type="EMBL" id="EFN86777.1"/>
    </source>
</evidence>
<evidence type="ECO:0000256" key="1">
    <source>
        <dbReference type="PROSITE-ProRule" id="PRU00047"/>
    </source>
</evidence>
<dbReference type="SMART" id="SM00343">
    <property type="entry name" value="ZnF_C2HC"/>
    <property type="match status" value="2"/>
</dbReference>
<dbReference type="InParanoid" id="E2BC03"/>
<sequence length="161" mass="17001">VRRALNGAMLLEVPGLHFGASADRLAEELRKLAADKGPGYRVQRPAKFAALRIAGLDATTGAEEVRAAVALGGCSPEDISSGEMSISQRGIGAMVVRCPLAVAAKVAAAERVPVRWPARATICFRCLERGHVRERCMSAVDRSGTCYRCGNPGHRAKGCTA</sequence>
<gene>
    <name evidence="3" type="ORF">EAI_11405</name>
</gene>
<dbReference type="PROSITE" id="PS50158">
    <property type="entry name" value="ZF_CCHC"/>
    <property type="match status" value="1"/>
</dbReference>
<dbReference type="InterPro" id="IPR036875">
    <property type="entry name" value="Znf_CCHC_sf"/>
</dbReference>
<evidence type="ECO:0000259" key="2">
    <source>
        <dbReference type="PROSITE" id="PS50158"/>
    </source>
</evidence>
<dbReference type="AlphaFoldDB" id="E2BC03"/>
<dbReference type="GO" id="GO:0008270">
    <property type="term" value="F:zinc ion binding"/>
    <property type="evidence" value="ECO:0007669"/>
    <property type="project" value="UniProtKB-KW"/>
</dbReference>
<feature type="non-terminal residue" evidence="3">
    <location>
        <position position="1"/>
    </location>
</feature>
<organism evidence="4">
    <name type="scientific">Harpegnathos saltator</name>
    <name type="common">Jerdon's jumping ant</name>
    <dbReference type="NCBI Taxonomy" id="610380"/>
    <lineage>
        <taxon>Eukaryota</taxon>
        <taxon>Metazoa</taxon>
        <taxon>Ecdysozoa</taxon>
        <taxon>Arthropoda</taxon>
        <taxon>Hexapoda</taxon>
        <taxon>Insecta</taxon>
        <taxon>Pterygota</taxon>
        <taxon>Neoptera</taxon>
        <taxon>Endopterygota</taxon>
        <taxon>Hymenoptera</taxon>
        <taxon>Apocrita</taxon>
        <taxon>Aculeata</taxon>
        <taxon>Formicoidea</taxon>
        <taxon>Formicidae</taxon>
        <taxon>Ponerinae</taxon>
        <taxon>Ponerini</taxon>
        <taxon>Harpegnathos</taxon>
    </lineage>
</organism>
<dbReference type="OMA" id="WPARATI"/>
<dbReference type="SUPFAM" id="SSF57756">
    <property type="entry name" value="Retrovirus zinc finger-like domains"/>
    <property type="match status" value="1"/>
</dbReference>
<keyword evidence="1" id="KW-0862">Zinc</keyword>
<dbReference type="EMBL" id="GL447228">
    <property type="protein sequence ID" value="EFN86777.1"/>
    <property type="molecule type" value="Genomic_DNA"/>
</dbReference>